<feature type="chain" id="PRO_5003062465" evidence="10">
    <location>
        <begin position="23"/>
        <end position="1672"/>
    </location>
</feature>
<dbReference type="Pfam" id="PF07678">
    <property type="entry name" value="TED_complement"/>
    <property type="match status" value="1"/>
</dbReference>
<dbReference type="InterPro" id="IPR019742">
    <property type="entry name" value="MacrogloblnA2_CS"/>
</dbReference>
<evidence type="ECO:0000256" key="8">
    <source>
        <dbReference type="ARBA" id="ARBA00023180"/>
    </source>
</evidence>
<feature type="domain" description="Alpha-macroglobulin receptor-binding" evidence="13">
    <location>
        <begin position="1430"/>
        <end position="1517"/>
    </location>
</feature>
<keyword evidence="5 10" id="KW-0732">Signal</keyword>
<dbReference type="InterPro" id="IPR040839">
    <property type="entry name" value="MG4"/>
</dbReference>
<dbReference type="InterPro" id="IPR008930">
    <property type="entry name" value="Terpenoid_cyclase/PrenylTrfase"/>
</dbReference>
<dbReference type="SUPFAM" id="SSF48239">
    <property type="entry name" value="Terpenoid cyclases/Protein prenyltransferases"/>
    <property type="match status" value="1"/>
</dbReference>
<dbReference type="Gene3D" id="2.60.40.1930">
    <property type="match status" value="2"/>
</dbReference>
<evidence type="ECO:0000256" key="6">
    <source>
        <dbReference type="ARBA" id="ARBA00022900"/>
    </source>
</evidence>
<dbReference type="Gene3D" id="1.50.10.20">
    <property type="match status" value="1"/>
</dbReference>
<dbReference type="SMART" id="SM01359">
    <property type="entry name" value="A2M_N_2"/>
    <property type="match status" value="1"/>
</dbReference>
<dbReference type="SMART" id="SM01419">
    <property type="entry name" value="Thiol-ester_cl"/>
    <property type="match status" value="1"/>
</dbReference>
<dbReference type="InterPro" id="IPR002890">
    <property type="entry name" value="MG2"/>
</dbReference>
<dbReference type="InterPro" id="IPR001599">
    <property type="entry name" value="Macroglobln_a2"/>
</dbReference>
<dbReference type="SUPFAM" id="SSF81296">
    <property type="entry name" value="E set domains"/>
    <property type="match status" value="1"/>
</dbReference>
<evidence type="ECO:0000259" key="11">
    <source>
        <dbReference type="SMART" id="SM01359"/>
    </source>
</evidence>
<keyword evidence="8" id="KW-0325">Glycoprotein</keyword>
<dbReference type="Gene3D" id="2.20.130.20">
    <property type="match status" value="1"/>
</dbReference>
<keyword evidence="4" id="KW-0646">Protease inhibitor</keyword>
<dbReference type="Pfam" id="PF00207">
    <property type="entry name" value="A2M"/>
    <property type="match status" value="1"/>
</dbReference>
<dbReference type="GO" id="GO:0005615">
    <property type="term" value="C:extracellular space"/>
    <property type="evidence" value="ECO:0007669"/>
    <property type="project" value="InterPro"/>
</dbReference>
<evidence type="ECO:0000256" key="4">
    <source>
        <dbReference type="ARBA" id="ARBA00022690"/>
    </source>
</evidence>
<name>D4QA01_9CNID</name>
<dbReference type="FunFam" id="1.50.10.20:FF:000001">
    <property type="entry name" value="CD109 isoform 1"/>
    <property type="match status" value="1"/>
</dbReference>
<reference evidence="14" key="1">
    <citation type="journal article" date="2010" name="Dev. Comp. Immunol.">
        <title>Evolution of thioester-containing proteins revealed by cloning and characterization of their genes from a cnidarian sea anemone, Haliplanella lineate.</title>
        <authorList>
            <person name="Fujito N.T."/>
            <person name="Sugimoto S."/>
            <person name="Nonaka M."/>
        </authorList>
    </citation>
    <scope>NUCLEOTIDE SEQUENCE</scope>
</reference>
<comment type="similarity">
    <text evidence="2">Belongs to the protease inhibitor I39 (alpha-2-macroglobulin) family.</text>
</comment>
<keyword evidence="3" id="KW-0964">Secreted</keyword>
<evidence type="ECO:0000256" key="7">
    <source>
        <dbReference type="ARBA" id="ARBA00023157"/>
    </source>
</evidence>
<evidence type="ECO:0000313" key="14">
    <source>
        <dbReference type="EMBL" id="BAJ05271.1"/>
    </source>
</evidence>
<dbReference type="Pfam" id="PF07677">
    <property type="entry name" value="A2M_recep"/>
    <property type="match status" value="1"/>
</dbReference>
<evidence type="ECO:0000256" key="1">
    <source>
        <dbReference type="ARBA" id="ARBA00004613"/>
    </source>
</evidence>
<organism evidence="14">
    <name type="scientific">Diadumene lineata</name>
    <dbReference type="NCBI Taxonomy" id="1789172"/>
    <lineage>
        <taxon>Eukaryota</taxon>
        <taxon>Metazoa</taxon>
        <taxon>Cnidaria</taxon>
        <taxon>Anthozoa</taxon>
        <taxon>Hexacorallia</taxon>
        <taxon>Actiniaria</taxon>
        <taxon>Nynantheae</taxon>
        <taxon>Diadumenidae</taxon>
        <taxon>Diadumene</taxon>
    </lineage>
</organism>
<feature type="region of interest" description="Disordered" evidence="9">
    <location>
        <begin position="510"/>
        <end position="546"/>
    </location>
</feature>
<dbReference type="SMART" id="SM01360">
    <property type="entry name" value="A2M"/>
    <property type="match status" value="1"/>
</dbReference>
<dbReference type="Gene3D" id="2.60.120.1540">
    <property type="match status" value="1"/>
</dbReference>
<protein>
    <submittedName>
        <fullName evidence="14">Alpha-2-macroglobulin</fullName>
    </submittedName>
</protein>
<dbReference type="FunFam" id="2.60.40.1930:FF:000001">
    <property type="entry name" value="CD109 isoform 3"/>
    <property type="match status" value="1"/>
</dbReference>
<gene>
    <name evidence="14" type="primary">HaliA2M</name>
</gene>
<dbReference type="InterPro" id="IPR011626">
    <property type="entry name" value="Alpha-macroglobulin_TED"/>
</dbReference>
<sequence length="1672" mass="186407">MEKSHRILALLLAMYCCVLVNCRYLITTPRIYRTGTVETINVNLYHNKGLWNITATLQSQKQDDAIAVATKTFQGDSQGTMEIEVPRKVKLSPSSYRGTNAILTIFGHKVGSKTENFTETQSLDIEKQGNSLFIQTDKPIYKPGQTIRMRVIGVDPTLKPLIGKVEHVTISNPSGVRMMQWNGLEFKDGIISLKMPLSSQPVIGDWKIQATFNGEKVTKEIGVSKYVLPKFEVTIEPPPFIATDSKTISGSVCARYTYGQLVTGTIKITFHLKQNMWWRKKQNEKKITVEKKVKGCHEFSFSNSDLGLTDIRYNYHGITLNITASMTEEATGISLEAKSTETPIVPYRVKLNFDKDTPRYFKPGLSYYGKLLVTSPDGQPLSGEDVRITAKSGAKTFYNKQFVVKNGVVDFEVKDTPLESNHISIDARHGKGTIFGKDFGVRNWYSTAGMYCSPWYSKSWSVLGLRKPKTLKVGTKARVNFRYTTMENKLENELFYHLVCGGNVTSSGSKPLKFEAKKSGNRSRRSSPPGPLRPIGPKGDVDERPKVTNLNKADDFIEFQVTQSMVPSCRLLAYYVRKDGETVADNIEIDVEDKLENQVLVRFDDNVRRPGQPVEITMKAAPGSTVALAGVDKSVRLLRQADDLTYAKVVDILSSQDIEPLSYNPGRRQCDSFRPWYGVAVPRRQARMILPPYYRNNFVDASKAFHESGMVYFSDLTVESRPCPKYYGWRSRKFRIGEGGAFGFGGGRGPVDGPVAVPLVLERTRPDLSNAKKTAAPPVVRKNFPETWLWTEEIISDPSGQRTIKATVPDTITSWHLSAFAMSSKSGIGVSKLSLLTVFQPFFVSFTLPYSVIRGEEVSVVTTVFNYMTKCATVRLRLSNSSQFDLSSPVDHRLCICGNEAKSVKYVITPRHLGNIPLQVTVETVQPSLCQNASDEAPLGVSDAVKRKLLVEPEGVRQEYTYSNFICPQDNTKGMFHDNIRVSLPSNIVDGSVHATISAIGDLMGPSLSGLEGLLKLPTGCGEQNMVKFAPNIYVMQYLNATKQITEEVEDKAVGFLRTGYQRELTYKRKDGSYSAFGDRDEEGSLWLTAFVVRSFSQARPFIFVDAEEIKSTLNWIKSKQLDTGCFRKHGQLFHKALKGGVTTPVTLTAYVVISLLESGVNPKSDVITKALGCITAQKNTVTDSYSNAIIAYALTLAKHPDRAEFLRRLKALAIEKDKLMHWEKKEKPEKPSQDLFWQPPYHRSASTNIEMTSYALMAMIDDGTDTKAIADAMPIIRWITKQRNGQGGFSSTQDTCVALQSLSKYAKAIYGNGDTRMRIDVGYPRSLFFHEFRIDDNNRLVLQRVEVPENTLYSKKIPIDAVGDGCALVQTDVSYNIPDVKENPAFDLSVGVKPPSGARSAIVKSEAGEQLCQPLEMKVYAKWLREGRSGMAVIDVKLVSGFTADEESLDRLMNRLDLNLMKFELEENKVVLYFNEIENVSFSFLIKQTVVVKNTKPASATVYEYYDTDKSATTMYNVTEEICTQVPEPPTTPPVSIPSSSCPLCPNQVNINQIQPIICKTKQVLAVRTIKDGQTRLEYLMSTKNFTSNSVKPAKRNARPINISISKACGPCSALQPRNKAFVLLQNVESANMQNLNLTGVDSLVVSRKDLPVNLLRNALNKCSAASDFDP</sequence>
<dbReference type="Pfam" id="PF17791">
    <property type="entry name" value="MG3"/>
    <property type="match status" value="1"/>
</dbReference>
<dbReference type="InterPro" id="IPR047565">
    <property type="entry name" value="Alpha-macroglob_thiol-ester_cl"/>
</dbReference>
<dbReference type="InterPro" id="IPR041555">
    <property type="entry name" value="MG3"/>
</dbReference>
<dbReference type="PANTHER" id="PTHR11412:SF171">
    <property type="entry name" value="PREGNANCY ZONE PROTEIN-LIKE PROTEIN"/>
    <property type="match status" value="1"/>
</dbReference>
<evidence type="ECO:0000259" key="12">
    <source>
        <dbReference type="SMART" id="SM01360"/>
    </source>
</evidence>
<dbReference type="InterPro" id="IPR014756">
    <property type="entry name" value="Ig_E-set"/>
</dbReference>
<dbReference type="SUPFAM" id="SSF49410">
    <property type="entry name" value="Alpha-macroglobulin receptor domain"/>
    <property type="match status" value="1"/>
</dbReference>
<dbReference type="InterPro" id="IPR036595">
    <property type="entry name" value="A-macroglobulin_rcpt-bd_sf"/>
</dbReference>
<feature type="signal peptide" evidence="10">
    <location>
        <begin position="1"/>
        <end position="22"/>
    </location>
</feature>
<comment type="subcellular location">
    <subcellularLocation>
        <location evidence="1">Secreted</location>
    </subcellularLocation>
</comment>
<dbReference type="Pfam" id="PF01835">
    <property type="entry name" value="MG2"/>
    <property type="match status" value="1"/>
</dbReference>
<dbReference type="InterPro" id="IPR050473">
    <property type="entry name" value="A2M/Complement_sys"/>
</dbReference>
<dbReference type="GO" id="GO:0004867">
    <property type="term" value="F:serine-type endopeptidase inhibitor activity"/>
    <property type="evidence" value="ECO:0007669"/>
    <property type="project" value="UniProtKB-KW"/>
</dbReference>
<dbReference type="PANTHER" id="PTHR11412">
    <property type="entry name" value="MACROGLOBULIN / COMPLEMENT"/>
    <property type="match status" value="1"/>
</dbReference>
<evidence type="ECO:0000256" key="3">
    <source>
        <dbReference type="ARBA" id="ARBA00022525"/>
    </source>
</evidence>
<dbReference type="SMART" id="SM01361">
    <property type="entry name" value="A2M_recep"/>
    <property type="match status" value="1"/>
</dbReference>
<dbReference type="Gene3D" id="6.20.50.160">
    <property type="match status" value="1"/>
</dbReference>
<dbReference type="Gene3D" id="2.60.40.10">
    <property type="entry name" value="Immunoglobulins"/>
    <property type="match status" value="2"/>
</dbReference>
<evidence type="ECO:0000256" key="5">
    <source>
        <dbReference type="ARBA" id="ARBA00022729"/>
    </source>
</evidence>
<keyword evidence="7" id="KW-1015">Disulfide bond</keyword>
<dbReference type="Pfam" id="PF17789">
    <property type="entry name" value="MG4"/>
    <property type="match status" value="1"/>
</dbReference>
<dbReference type="InterPro" id="IPR011625">
    <property type="entry name" value="A2M_N_BRD"/>
</dbReference>
<dbReference type="Gene3D" id="2.60.40.1940">
    <property type="match status" value="1"/>
</dbReference>
<keyword evidence="6" id="KW-0722">Serine protease inhibitor</keyword>
<evidence type="ECO:0000256" key="2">
    <source>
        <dbReference type="ARBA" id="ARBA00010952"/>
    </source>
</evidence>
<proteinExistence type="evidence at transcript level"/>
<dbReference type="Gene3D" id="2.60.40.690">
    <property type="entry name" value="Alpha-macroglobulin, receptor-binding domain"/>
    <property type="match status" value="1"/>
</dbReference>
<evidence type="ECO:0000256" key="10">
    <source>
        <dbReference type="SAM" id="SignalP"/>
    </source>
</evidence>
<dbReference type="InterPro" id="IPR009048">
    <property type="entry name" value="A-macroglobulin_rcpt-bd"/>
</dbReference>
<feature type="domain" description="Alpha-2-macroglobulin bait region" evidence="11">
    <location>
        <begin position="463"/>
        <end position="638"/>
    </location>
</feature>
<dbReference type="InterPro" id="IPR013783">
    <property type="entry name" value="Ig-like_fold"/>
</dbReference>
<dbReference type="EMBL" id="AB481385">
    <property type="protein sequence ID" value="BAJ05271.1"/>
    <property type="molecule type" value="mRNA"/>
</dbReference>
<accession>D4QA01</accession>
<feature type="domain" description="Alpha-2-macroglobulin" evidence="12">
    <location>
        <begin position="787"/>
        <end position="878"/>
    </location>
</feature>
<evidence type="ECO:0000256" key="9">
    <source>
        <dbReference type="SAM" id="MobiDB-lite"/>
    </source>
</evidence>
<dbReference type="Pfam" id="PF07703">
    <property type="entry name" value="A2M_BRD"/>
    <property type="match status" value="1"/>
</dbReference>
<dbReference type="PROSITE" id="PS00477">
    <property type="entry name" value="ALPHA_2_MACROGLOBULIN"/>
    <property type="match status" value="1"/>
</dbReference>
<dbReference type="CDD" id="cd02897">
    <property type="entry name" value="A2M_2"/>
    <property type="match status" value="1"/>
</dbReference>
<evidence type="ECO:0000259" key="13">
    <source>
        <dbReference type="SMART" id="SM01361"/>
    </source>
</evidence>
<dbReference type="InterPro" id="IPR041813">
    <property type="entry name" value="A2M_TED"/>
</dbReference>